<evidence type="ECO:0008006" key="4">
    <source>
        <dbReference type="Google" id="ProtNLM"/>
    </source>
</evidence>
<reference evidence="2" key="1">
    <citation type="journal article" date="2023" name="IScience">
        <title>Live-bearing cockroach genome reveals convergent evolutionary mechanisms linked to viviparity in insects and beyond.</title>
        <authorList>
            <person name="Fouks B."/>
            <person name="Harrison M.C."/>
            <person name="Mikhailova A.A."/>
            <person name="Marchal E."/>
            <person name="English S."/>
            <person name="Carruthers M."/>
            <person name="Jennings E.C."/>
            <person name="Chiamaka E.L."/>
            <person name="Frigard R.A."/>
            <person name="Pippel M."/>
            <person name="Attardo G.M."/>
            <person name="Benoit J.B."/>
            <person name="Bornberg-Bauer E."/>
            <person name="Tobe S.S."/>
        </authorList>
    </citation>
    <scope>NUCLEOTIDE SEQUENCE</scope>
    <source>
        <strain evidence="2">Stay&amp;Tobe</strain>
    </source>
</reference>
<protein>
    <recommendedName>
        <fullName evidence="4">Lipocalin/cytosolic fatty-acid binding domain-containing protein</fullName>
    </recommendedName>
</protein>
<dbReference type="InterPro" id="IPR012674">
    <property type="entry name" value="Calycin"/>
</dbReference>
<feature type="non-terminal residue" evidence="2">
    <location>
        <position position="1"/>
    </location>
</feature>
<dbReference type="EMBL" id="JASPKZ010007842">
    <property type="protein sequence ID" value="KAJ9581782.1"/>
    <property type="molecule type" value="Genomic_DNA"/>
</dbReference>
<dbReference type="AlphaFoldDB" id="A0AAD7ZK25"/>
<evidence type="ECO:0000256" key="1">
    <source>
        <dbReference type="SAM" id="SignalP"/>
    </source>
</evidence>
<dbReference type="Gene3D" id="2.40.128.20">
    <property type="match status" value="1"/>
</dbReference>
<sequence length="175" mass="19108">KKMLAILLTCLVIGSATGCSLPQPLNKTLDIEDAMGVWYIQYMRPNIPLESTILQCWRNVINKTDDGYQMTSSVYVNFIGIRFNLPITNGLEIKPGTGNQLISSVFGISSESTVVALLPDKYVIIGACIFGIPFYSIASRDVSPDTAEISDLVQSVGLQISDLTKNCDDPNHFNG</sequence>
<organism evidence="2 3">
    <name type="scientific">Diploptera punctata</name>
    <name type="common">Pacific beetle cockroach</name>
    <dbReference type="NCBI Taxonomy" id="6984"/>
    <lineage>
        <taxon>Eukaryota</taxon>
        <taxon>Metazoa</taxon>
        <taxon>Ecdysozoa</taxon>
        <taxon>Arthropoda</taxon>
        <taxon>Hexapoda</taxon>
        <taxon>Insecta</taxon>
        <taxon>Pterygota</taxon>
        <taxon>Neoptera</taxon>
        <taxon>Polyneoptera</taxon>
        <taxon>Dictyoptera</taxon>
        <taxon>Blattodea</taxon>
        <taxon>Blaberoidea</taxon>
        <taxon>Blaberidae</taxon>
        <taxon>Diplopterinae</taxon>
        <taxon>Diploptera</taxon>
    </lineage>
</organism>
<keyword evidence="1" id="KW-0732">Signal</keyword>
<keyword evidence="3" id="KW-1185">Reference proteome</keyword>
<evidence type="ECO:0000313" key="2">
    <source>
        <dbReference type="EMBL" id="KAJ9581782.1"/>
    </source>
</evidence>
<reference evidence="2" key="2">
    <citation type="submission" date="2023-05" db="EMBL/GenBank/DDBJ databases">
        <authorList>
            <person name="Fouks B."/>
        </authorList>
    </citation>
    <scope>NUCLEOTIDE SEQUENCE</scope>
    <source>
        <strain evidence="2">Stay&amp;Tobe</strain>
        <tissue evidence="2">Testes</tissue>
    </source>
</reference>
<accession>A0AAD7ZK25</accession>
<gene>
    <name evidence="2" type="ORF">L9F63_003851</name>
</gene>
<proteinExistence type="predicted"/>
<feature type="chain" id="PRO_5042072629" description="Lipocalin/cytosolic fatty-acid binding domain-containing protein" evidence="1">
    <location>
        <begin position="19"/>
        <end position="175"/>
    </location>
</feature>
<evidence type="ECO:0000313" key="3">
    <source>
        <dbReference type="Proteomes" id="UP001233999"/>
    </source>
</evidence>
<dbReference type="Proteomes" id="UP001233999">
    <property type="component" value="Unassembled WGS sequence"/>
</dbReference>
<name>A0AAD7ZK25_DIPPU</name>
<comment type="caution">
    <text evidence="2">The sequence shown here is derived from an EMBL/GenBank/DDBJ whole genome shotgun (WGS) entry which is preliminary data.</text>
</comment>
<feature type="signal peptide" evidence="1">
    <location>
        <begin position="1"/>
        <end position="18"/>
    </location>
</feature>
<dbReference type="SUPFAM" id="SSF50814">
    <property type="entry name" value="Lipocalins"/>
    <property type="match status" value="1"/>
</dbReference>